<proteinExistence type="predicted"/>
<dbReference type="EMBL" id="BJYG01000049">
    <property type="protein sequence ID" value="GEN64677.1"/>
    <property type="molecule type" value="Genomic_DNA"/>
</dbReference>
<dbReference type="AlphaFoldDB" id="A0A511XP13"/>
<sequence length="177" mass="19406">MLTIGGEPHSIGLRRLADHLAVHRLRIVRATGGENNTAVIVHIAQEQVEQQEVTQAVGREGLLEPLSRILGLPHELRPCIEQEHLQRCDGAFANHHGLDRCSPGTYGGQRSHIDSDGSDPCAVPRPKVTRDGIDFRLVTTWQDEVEPTLFENFGGSLQADALVTPGDQHSSHDLHPC</sequence>
<dbReference type="Proteomes" id="UP000321746">
    <property type="component" value="Unassembled WGS sequence"/>
</dbReference>
<evidence type="ECO:0000313" key="1">
    <source>
        <dbReference type="EMBL" id="GEN64677.1"/>
    </source>
</evidence>
<evidence type="ECO:0000313" key="2">
    <source>
        <dbReference type="Proteomes" id="UP000321746"/>
    </source>
</evidence>
<comment type="caution">
    <text evidence="1">The sequence shown here is derived from an EMBL/GenBank/DDBJ whole genome shotgun (WGS) entry which is preliminary data.</text>
</comment>
<organism evidence="1 2">
    <name type="scientific">Acetobacter oeni</name>
    <dbReference type="NCBI Taxonomy" id="304077"/>
    <lineage>
        <taxon>Bacteria</taxon>
        <taxon>Pseudomonadati</taxon>
        <taxon>Pseudomonadota</taxon>
        <taxon>Alphaproteobacteria</taxon>
        <taxon>Acetobacterales</taxon>
        <taxon>Acetobacteraceae</taxon>
        <taxon>Acetobacter</taxon>
    </lineage>
</organism>
<name>A0A511XP13_9PROT</name>
<accession>A0A511XP13</accession>
<gene>
    <name evidence="1" type="ORF">AOE01nite_29010</name>
</gene>
<reference evidence="1 2" key="1">
    <citation type="submission" date="2019-07" db="EMBL/GenBank/DDBJ databases">
        <title>Whole genome shotgun sequence of Acetobacter oeni NBRC 105207.</title>
        <authorList>
            <person name="Hosoyama A."/>
            <person name="Uohara A."/>
            <person name="Ohji S."/>
            <person name="Ichikawa N."/>
        </authorList>
    </citation>
    <scope>NUCLEOTIDE SEQUENCE [LARGE SCALE GENOMIC DNA]</scope>
    <source>
        <strain evidence="1 2">NBRC 105207</strain>
    </source>
</reference>
<protein>
    <submittedName>
        <fullName evidence="1">Uncharacterized protein</fullName>
    </submittedName>
</protein>
<keyword evidence="2" id="KW-1185">Reference proteome</keyword>